<evidence type="ECO:0000256" key="7">
    <source>
        <dbReference type="ARBA" id="ARBA00022989"/>
    </source>
</evidence>
<evidence type="ECO:0000256" key="6">
    <source>
        <dbReference type="ARBA" id="ARBA00022840"/>
    </source>
</evidence>
<dbReference type="GO" id="GO:0005524">
    <property type="term" value="F:ATP binding"/>
    <property type="evidence" value="ECO:0007669"/>
    <property type="project" value="UniProtKB-KW"/>
</dbReference>
<evidence type="ECO:0000256" key="5">
    <source>
        <dbReference type="ARBA" id="ARBA00022741"/>
    </source>
</evidence>
<evidence type="ECO:0000259" key="10">
    <source>
        <dbReference type="PROSITE" id="PS50893"/>
    </source>
</evidence>
<feature type="transmembrane region" description="Helical" evidence="9">
    <location>
        <begin position="166"/>
        <end position="184"/>
    </location>
</feature>
<dbReference type="PANTHER" id="PTHR43394:SF1">
    <property type="entry name" value="ATP-BINDING CASSETTE SUB-FAMILY B MEMBER 10, MITOCHONDRIAL"/>
    <property type="match status" value="1"/>
</dbReference>
<dbReference type="SMART" id="SM00382">
    <property type="entry name" value="AAA"/>
    <property type="match status" value="1"/>
</dbReference>
<protein>
    <submittedName>
        <fullName evidence="12">ABC transporter ATP-binding protein</fullName>
    </submittedName>
</protein>
<dbReference type="InterPro" id="IPR003439">
    <property type="entry name" value="ABC_transporter-like_ATP-bd"/>
</dbReference>
<dbReference type="GO" id="GO:0015421">
    <property type="term" value="F:ABC-type oligopeptide transporter activity"/>
    <property type="evidence" value="ECO:0007669"/>
    <property type="project" value="TreeGrafter"/>
</dbReference>
<evidence type="ECO:0000256" key="1">
    <source>
        <dbReference type="ARBA" id="ARBA00004651"/>
    </source>
</evidence>
<dbReference type="GO" id="GO:0016887">
    <property type="term" value="F:ATP hydrolysis activity"/>
    <property type="evidence" value="ECO:0007669"/>
    <property type="project" value="InterPro"/>
</dbReference>
<dbReference type="PROSITE" id="PS50893">
    <property type="entry name" value="ABC_TRANSPORTER_2"/>
    <property type="match status" value="1"/>
</dbReference>
<accession>A0A415S055</accession>
<evidence type="ECO:0000256" key="4">
    <source>
        <dbReference type="ARBA" id="ARBA00022692"/>
    </source>
</evidence>
<dbReference type="Gene3D" id="1.20.1560.10">
    <property type="entry name" value="ABC transporter type 1, transmembrane domain"/>
    <property type="match status" value="1"/>
</dbReference>
<dbReference type="RefSeq" id="WP_118445492.1">
    <property type="nucleotide sequence ID" value="NZ_JBCPGC010000111.1"/>
</dbReference>
<keyword evidence="5" id="KW-0547">Nucleotide-binding</keyword>
<feature type="transmembrane region" description="Helical" evidence="9">
    <location>
        <begin position="137"/>
        <end position="160"/>
    </location>
</feature>
<evidence type="ECO:0000256" key="2">
    <source>
        <dbReference type="ARBA" id="ARBA00022448"/>
    </source>
</evidence>
<evidence type="ECO:0000259" key="11">
    <source>
        <dbReference type="PROSITE" id="PS50929"/>
    </source>
</evidence>
<dbReference type="Gene3D" id="3.40.50.300">
    <property type="entry name" value="P-loop containing nucleotide triphosphate hydrolases"/>
    <property type="match status" value="1"/>
</dbReference>
<dbReference type="PROSITE" id="PS50929">
    <property type="entry name" value="ABC_TM1F"/>
    <property type="match status" value="1"/>
</dbReference>
<comment type="subcellular location">
    <subcellularLocation>
        <location evidence="1">Cell membrane</location>
        <topology evidence="1">Multi-pass membrane protein</topology>
    </subcellularLocation>
</comment>
<feature type="domain" description="ABC transporter" evidence="10">
    <location>
        <begin position="348"/>
        <end position="588"/>
    </location>
</feature>
<dbReference type="AlphaFoldDB" id="A0A415S055"/>
<sequence>MTKYIDNIKRACYGIIVCNKVAKREVIFSIVLTFCIGMIPALNLRINESIINNLLSTNKIGTLKYVTILALFFFLTGFMNYLKNMCNAKVEIKLKKTVNLEIIDSTSQLKYEYIEDEEKMNLINRVLRKPGLDRFNLSYTHILSLITLITQVLSVSLTILFVKSSFLSIFILLLPLPLIISSSMSKKKEYEVLRSNSLMQRQSDYIEFHMLRGRDMAAERNLFGYSKYYNKRFKKYFLKALKMEDKVHVKWACRKIIANIVMVMIIVIIMIGATSLYDNDFISIGLYVSLFTALLQLQLSLSKSIPEIVGELTLDIEYFKDVQKLQELSTPPTETLDSKVVLKQIKTIEFRNVSFKYPGTDHYVLNNISFVFEKGKHYAVVGKNGCGKTTLTKLIMGLYPVTEGQILINGIDINSIDAEEYHSLFSVIFQDFARYAISAEENIGIGNIDEIWNEEKIKSVVDKIGLDELIKNLPKGYETNLGKLYPESVDLSGGQWQKIAFARSLFHEGTFKIFDEPTSALDPIEESNLYHMFKKILTGETSLFISHRLASTKLSDIILVMDRGKIVESGSHEALMNKKGLYNKMFNIQKEWYDEQ</sequence>
<evidence type="ECO:0000256" key="9">
    <source>
        <dbReference type="SAM" id="Phobius"/>
    </source>
</evidence>
<dbReference type="PANTHER" id="PTHR43394">
    <property type="entry name" value="ATP-DEPENDENT PERMEASE MDL1, MITOCHONDRIAL"/>
    <property type="match status" value="1"/>
</dbReference>
<dbReference type="PROSITE" id="PS00211">
    <property type="entry name" value="ABC_TRANSPORTER_1"/>
    <property type="match status" value="1"/>
</dbReference>
<name>A0A415S055_MEDGN</name>
<evidence type="ECO:0000256" key="3">
    <source>
        <dbReference type="ARBA" id="ARBA00022475"/>
    </source>
</evidence>
<feature type="transmembrane region" description="Helical" evidence="9">
    <location>
        <begin position="256"/>
        <end position="275"/>
    </location>
</feature>
<dbReference type="InterPro" id="IPR039421">
    <property type="entry name" value="Type_1_exporter"/>
</dbReference>
<comment type="caution">
    <text evidence="12">The sequence shown here is derived from an EMBL/GenBank/DDBJ whole genome shotgun (WGS) entry which is preliminary data.</text>
</comment>
<feature type="transmembrane region" description="Helical" evidence="9">
    <location>
        <begin position="26"/>
        <end position="43"/>
    </location>
</feature>
<keyword evidence="6 12" id="KW-0067">ATP-binding</keyword>
<dbReference type="SUPFAM" id="SSF52540">
    <property type="entry name" value="P-loop containing nucleoside triphosphate hydrolases"/>
    <property type="match status" value="1"/>
</dbReference>
<organism evidence="12 13">
    <name type="scientific">Mediterraneibacter gnavus</name>
    <name type="common">Ruminococcus gnavus</name>
    <dbReference type="NCBI Taxonomy" id="33038"/>
    <lineage>
        <taxon>Bacteria</taxon>
        <taxon>Bacillati</taxon>
        <taxon>Bacillota</taxon>
        <taxon>Clostridia</taxon>
        <taxon>Lachnospirales</taxon>
        <taxon>Lachnospiraceae</taxon>
        <taxon>Mediterraneibacter</taxon>
    </lineage>
</organism>
<dbReference type="EMBL" id="QRQE01000093">
    <property type="protein sequence ID" value="RHM67820.1"/>
    <property type="molecule type" value="Genomic_DNA"/>
</dbReference>
<proteinExistence type="predicted"/>
<reference evidence="12 13" key="1">
    <citation type="submission" date="2018-08" db="EMBL/GenBank/DDBJ databases">
        <title>A genome reference for cultivated species of the human gut microbiota.</title>
        <authorList>
            <person name="Zou Y."/>
            <person name="Xue W."/>
            <person name="Luo G."/>
        </authorList>
    </citation>
    <scope>NUCLEOTIDE SEQUENCE [LARGE SCALE GENOMIC DNA]</scope>
    <source>
        <strain evidence="12 13">AF33-12</strain>
    </source>
</reference>
<dbReference type="InterPro" id="IPR027417">
    <property type="entry name" value="P-loop_NTPase"/>
</dbReference>
<dbReference type="Pfam" id="PF00005">
    <property type="entry name" value="ABC_tran"/>
    <property type="match status" value="1"/>
</dbReference>
<keyword evidence="2" id="KW-0813">Transport</keyword>
<keyword evidence="7 9" id="KW-1133">Transmembrane helix</keyword>
<evidence type="ECO:0000313" key="12">
    <source>
        <dbReference type="EMBL" id="RHM67820.1"/>
    </source>
</evidence>
<dbReference type="InterPro" id="IPR017871">
    <property type="entry name" value="ABC_transporter-like_CS"/>
</dbReference>
<feature type="transmembrane region" description="Helical" evidence="9">
    <location>
        <begin position="63"/>
        <end position="82"/>
    </location>
</feature>
<keyword evidence="3" id="KW-1003">Cell membrane</keyword>
<dbReference type="SUPFAM" id="SSF90123">
    <property type="entry name" value="ABC transporter transmembrane region"/>
    <property type="match status" value="1"/>
</dbReference>
<dbReference type="InterPro" id="IPR003593">
    <property type="entry name" value="AAA+_ATPase"/>
</dbReference>
<dbReference type="Pfam" id="PF00664">
    <property type="entry name" value="ABC_membrane"/>
    <property type="match status" value="1"/>
</dbReference>
<keyword evidence="8 9" id="KW-0472">Membrane</keyword>
<evidence type="ECO:0000313" key="13">
    <source>
        <dbReference type="Proteomes" id="UP000285610"/>
    </source>
</evidence>
<gene>
    <name evidence="12" type="ORF">DWZ50_19390</name>
</gene>
<dbReference type="InterPro" id="IPR036640">
    <property type="entry name" value="ABC1_TM_sf"/>
</dbReference>
<feature type="domain" description="ABC transmembrane type-1" evidence="11">
    <location>
        <begin position="27"/>
        <end position="302"/>
    </location>
</feature>
<dbReference type="Proteomes" id="UP000285610">
    <property type="component" value="Unassembled WGS sequence"/>
</dbReference>
<dbReference type="FunFam" id="3.40.50.300:FF:000854">
    <property type="entry name" value="Multidrug ABC transporter ATP-binding protein"/>
    <property type="match status" value="1"/>
</dbReference>
<keyword evidence="4 9" id="KW-0812">Transmembrane</keyword>
<dbReference type="InterPro" id="IPR011527">
    <property type="entry name" value="ABC1_TM_dom"/>
</dbReference>
<evidence type="ECO:0000256" key="8">
    <source>
        <dbReference type="ARBA" id="ARBA00023136"/>
    </source>
</evidence>
<dbReference type="GO" id="GO:0005886">
    <property type="term" value="C:plasma membrane"/>
    <property type="evidence" value="ECO:0007669"/>
    <property type="project" value="UniProtKB-SubCell"/>
</dbReference>